<dbReference type="PANTHER" id="PTHR48104:SF30">
    <property type="entry name" value="METACASPASE-1"/>
    <property type="match status" value="1"/>
</dbReference>
<dbReference type="eggNOG" id="KOG1546">
    <property type="taxonomic scope" value="Eukaryota"/>
</dbReference>
<organism evidence="3 4">
    <name type="scientific">Coniophora puteana (strain RWD-64-598)</name>
    <name type="common">Brown rot fungus</name>
    <dbReference type="NCBI Taxonomy" id="741705"/>
    <lineage>
        <taxon>Eukaryota</taxon>
        <taxon>Fungi</taxon>
        <taxon>Dikarya</taxon>
        <taxon>Basidiomycota</taxon>
        <taxon>Agaricomycotina</taxon>
        <taxon>Agaricomycetes</taxon>
        <taxon>Agaricomycetidae</taxon>
        <taxon>Boletales</taxon>
        <taxon>Coniophorineae</taxon>
        <taxon>Coniophoraceae</taxon>
        <taxon>Coniophora</taxon>
    </lineage>
</organism>
<dbReference type="PANTHER" id="PTHR48104">
    <property type="entry name" value="METACASPASE-4"/>
    <property type="match status" value="1"/>
</dbReference>
<dbReference type="GO" id="GO:0006508">
    <property type="term" value="P:proteolysis"/>
    <property type="evidence" value="ECO:0007669"/>
    <property type="project" value="InterPro"/>
</dbReference>
<keyword evidence="4" id="KW-1185">Reference proteome</keyword>
<evidence type="ECO:0000259" key="2">
    <source>
        <dbReference type="Pfam" id="PF00656"/>
    </source>
</evidence>
<evidence type="ECO:0000313" key="3">
    <source>
        <dbReference type="EMBL" id="EIW73865.1"/>
    </source>
</evidence>
<dbReference type="InterPro" id="IPR050452">
    <property type="entry name" value="Metacaspase"/>
</dbReference>
<comment type="similarity">
    <text evidence="1">Belongs to the peptidase C14B family.</text>
</comment>
<dbReference type="Gene3D" id="3.40.50.12660">
    <property type="match status" value="1"/>
</dbReference>
<dbReference type="RefSeq" id="XP_007775956.1">
    <property type="nucleotide sequence ID" value="XM_007777766.1"/>
</dbReference>
<dbReference type="GeneID" id="19208635"/>
<dbReference type="GO" id="GO:0004197">
    <property type="term" value="F:cysteine-type endopeptidase activity"/>
    <property type="evidence" value="ECO:0007669"/>
    <property type="project" value="InterPro"/>
</dbReference>
<dbReference type="KEGG" id="cput:CONPUDRAFT_68240"/>
<gene>
    <name evidence="3" type="ORF">CONPUDRAFT_68240</name>
</gene>
<dbReference type="MEROPS" id="C14.035"/>
<dbReference type="InterPro" id="IPR011600">
    <property type="entry name" value="Pept_C14_caspase"/>
</dbReference>
<reference evidence="4" key="1">
    <citation type="journal article" date="2012" name="Science">
        <title>The Paleozoic origin of enzymatic lignin decomposition reconstructed from 31 fungal genomes.</title>
        <authorList>
            <person name="Floudas D."/>
            <person name="Binder M."/>
            <person name="Riley R."/>
            <person name="Barry K."/>
            <person name="Blanchette R.A."/>
            <person name="Henrissat B."/>
            <person name="Martinez A.T."/>
            <person name="Otillar R."/>
            <person name="Spatafora J.W."/>
            <person name="Yadav J.S."/>
            <person name="Aerts A."/>
            <person name="Benoit I."/>
            <person name="Boyd A."/>
            <person name="Carlson A."/>
            <person name="Copeland A."/>
            <person name="Coutinho P.M."/>
            <person name="de Vries R.P."/>
            <person name="Ferreira P."/>
            <person name="Findley K."/>
            <person name="Foster B."/>
            <person name="Gaskell J."/>
            <person name="Glotzer D."/>
            <person name="Gorecki P."/>
            <person name="Heitman J."/>
            <person name="Hesse C."/>
            <person name="Hori C."/>
            <person name="Igarashi K."/>
            <person name="Jurgens J.A."/>
            <person name="Kallen N."/>
            <person name="Kersten P."/>
            <person name="Kohler A."/>
            <person name="Kuees U."/>
            <person name="Kumar T.K.A."/>
            <person name="Kuo A."/>
            <person name="LaButti K."/>
            <person name="Larrondo L.F."/>
            <person name="Lindquist E."/>
            <person name="Ling A."/>
            <person name="Lombard V."/>
            <person name="Lucas S."/>
            <person name="Lundell T."/>
            <person name="Martin R."/>
            <person name="McLaughlin D.J."/>
            <person name="Morgenstern I."/>
            <person name="Morin E."/>
            <person name="Murat C."/>
            <person name="Nagy L.G."/>
            <person name="Nolan M."/>
            <person name="Ohm R.A."/>
            <person name="Patyshakuliyeva A."/>
            <person name="Rokas A."/>
            <person name="Ruiz-Duenas F.J."/>
            <person name="Sabat G."/>
            <person name="Salamov A."/>
            <person name="Samejima M."/>
            <person name="Schmutz J."/>
            <person name="Slot J.C."/>
            <person name="St John F."/>
            <person name="Stenlid J."/>
            <person name="Sun H."/>
            <person name="Sun S."/>
            <person name="Syed K."/>
            <person name="Tsang A."/>
            <person name="Wiebenga A."/>
            <person name="Young D."/>
            <person name="Pisabarro A."/>
            <person name="Eastwood D.C."/>
            <person name="Martin F."/>
            <person name="Cullen D."/>
            <person name="Grigoriev I.V."/>
            <person name="Hibbett D.S."/>
        </authorList>
    </citation>
    <scope>NUCLEOTIDE SEQUENCE [LARGE SCALE GENOMIC DNA]</scope>
    <source>
        <strain evidence="4">RWD-64-598 SS2</strain>
    </source>
</reference>
<dbReference type="Pfam" id="PF00656">
    <property type="entry name" value="Peptidase_C14"/>
    <property type="match status" value="1"/>
</dbReference>
<feature type="non-terminal residue" evidence="3">
    <location>
        <position position="1"/>
    </location>
</feature>
<sequence length="267" mass="29941">HWGYNVSDVVLLMDETTLPRRMPTRKNMIDAMRWLVKDAQAHDSLFFHYSGRGGQIQDKEGVSPNGLNEVIYPVDYKKAGMIADNELHKIMVKELPPGCRLTAVFDSCHSRSTALGMFVLPSLVSSSLYPCLSHRPSISKFLCSSVFSSIALLDTELDATRKTNPQTLMDKVSSADVISFVGCRDNQTIANTKRSQRSNDVVKSMSWALIKSLVNEKSQSYQALLQSVRGLLKETCNQNVQLSSSHPIVRPFAFSLFRFYCDFISCD</sequence>
<feature type="domain" description="Peptidase C14 caspase" evidence="2">
    <location>
        <begin position="21"/>
        <end position="246"/>
    </location>
</feature>
<evidence type="ECO:0000313" key="4">
    <source>
        <dbReference type="Proteomes" id="UP000053558"/>
    </source>
</evidence>
<dbReference type="OrthoDB" id="3223806at2759"/>
<evidence type="ECO:0000256" key="1">
    <source>
        <dbReference type="ARBA" id="ARBA00009005"/>
    </source>
</evidence>
<accession>R7SDC2</accession>
<protein>
    <recommendedName>
        <fullName evidence="2">Peptidase C14 caspase domain-containing protein</fullName>
    </recommendedName>
</protein>
<dbReference type="EMBL" id="JH711617">
    <property type="protein sequence ID" value="EIW73865.1"/>
    <property type="molecule type" value="Genomic_DNA"/>
</dbReference>
<dbReference type="Proteomes" id="UP000053558">
    <property type="component" value="Unassembled WGS sequence"/>
</dbReference>
<name>R7SDC2_CONPW</name>
<dbReference type="AlphaFoldDB" id="R7SDC2"/>
<proteinExistence type="inferred from homology"/>
<dbReference type="GO" id="GO:0005737">
    <property type="term" value="C:cytoplasm"/>
    <property type="evidence" value="ECO:0007669"/>
    <property type="project" value="TreeGrafter"/>
</dbReference>